<feature type="domain" description="VWFA" evidence="4">
    <location>
        <begin position="288"/>
        <end position="473"/>
    </location>
</feature>
<sequence>MSFLTWSLFISCFLPVTINANECYVTPCTRDIIVVVDGSSSMQTSTYVSQEINMITKLTYSWTLDYSKVRLALVGAYFGNEFNGLDYFTDSSLVEKRLQSFRLAAMQYGLFSGNFNTTVRFLDERYVGERANFGPRLNIQKRIVIFSSHSGIADIASTKDTLQKFGQLGYAVTIVGIGVSEDVYKNTFYHKFVSVQLFELGTVAQSIIDTITEDGICFLDQGWTTPKQEICTTSTTTTRAPTTTTTRGATAKTAKPPTTPKPVPPTHPPFPVGDYQDCSCTTQSLYIDIVFVVDTSAGMGLEGLMMVKAEINTLVGQMSLDPSIQKHVQVGLIKYSNTSEIVFKPSDYDNEDEFTEDLWTDPRLEDVDEYDDEVNLHAGLQKAAQMLGSMRKGVKKVVVVYAASYNDEGRDDARQIASNIKGSGFDIITVAFVEPESSSLVLKISEISSHRMNFTSFRDDLLVEELEDALCQVNCYCPNGWRQLILENRRYGECFFPTKIDASWTATKYECPALSKDHTGNGHLVYVNSALKNTFLNGFYMENWDPKNQEKPNYDIGYYYDKTTQKYIWINGVTNNPYSNWADGHPDLTKGECVMARQTNATETDFRWISINCNVDNGRGLCQEAACDSDFYCPPEN</sequence>
<dbReference type="CDD" id="cd00037">
    <property type="entry name" value="CLECT"/>
    <property type="match status" value="1"/>
</dbReference>
<evidence type="ECO:0000256" key="2">
    <source>
        <dbReference type="SAM" id="SignalP"/>
    </source>
</evidence>
<dbReference type="InterPro" id="IPR001304">
    <property type="entry name" value="C-type_lectin-like"/>
</dbReference>
<evidence type="ECO:0000256" key="1">
    <source>
        <dbReference type="SAM" id="MobiDB-lite"/>
    </source>
</evidence>
<proteinExistence type="predicted"/>
<reference evidence="6" key="1">
    <citation type="submission" date="2016-11" db="UniProtKB">
        <authorList>
            <consortium name="WormBaseParasite"/>
        </authorList>
    </citation>
    <scope>IDENTIFICATION</scope>
</reference>
<keyword evidence="5" id="KW-1185">Reference proteome</keyword>
<evidence type="ECO:0000313" key="5">
    <source>
        <dbReference type="Proteomes" id="UP000095282"/>
    </source>
</evidence>
<dbReference type="Proteomes" id="UP000095282">
    <property type="component" value="Unplaced"/>
</dbReference>
<organism evidence="5 6">
    <name type="scientific">Caenorhabditis tropicalis</name>
    <dbReference type="NCBI Taxonomy" id="1561998"/>
    <lineage>
        <taxon>Eukaryota</taxon>
        <taxon>Metazoa</taxon>
        <taxon>Ecdysozoa</taxon>
        <taxon>Nematoda</taxon>
        <taxon>Chromadorea</taxon>
        <taxon>Rhabditida</taxon>
        <taxon>Rhabditina</taxon>
        <taxon>Rhabditomorpha</taxon>
        <taxon>Rhabditoidea</taxon>
        <taxon>Rhabditidae</taxon>
        <taxon>Peloderinae</taxon>
        <taxon>Caenorhabditis</taxon>
    </lineage>
</organism>
<feature type="region of interest" description="Disordered" evidence="1">
    <location>
        <begin position="233"/>
        <end position="264"/>
    </location>
</feature>
<dbReference type="Gene3D" id="3.10.100.10">
    <property type="entry name" value="Mannose-Binding Protein A, subunit A"/>
    <property type="match status" value="1"/>
</dbReference>
<dbReference type="InterPro" id="IPR036465">
    <property type="entry name" value="vWFA_dom_sf"/>
</dbReference>
<dbReference type="WBParaSite" id="Csp11.Scaffold561.g3903.t1">
    <property type="protein sequence ID" value="Csp11.Scaffold561.g3903.t1"/>
    <property type="gene ID" value="Csp11.Scaffold561.g3903"/>
</dbReference>
<dbReference type="SMART" id="SM00327">
    <property type="entry name" value="VWA"/>
    <property type="match status" value="2"/>
</dbReference>
<dbReference type="Pfam" id="PF00059">
    <property type="entry name" value="Lectin_C"/>
    <property type="match status" value="1"/>
</dbReference>
<evidence type="ECO:0000259" key="4">
    <source>
        <dbReference type="PROSITE" id="PS50234"/>
    </source>
</evidence>
<evidence type="ECO:0000313" key="6">
    <source>
        <dbReference type="WBParaSite" id="Csp11.Scaffold561.g3903.t1"/>
    </source>
</evidence>
<dbReference type="InterPro" id="IPR002035">
    <property type="entry name" value="VWF_A"/>
</dbReference>
<dbReference type="PROSITE" id="PS50234">
    <property type="entry name" value="VWFA"/>
    <property type="match status" value="2"/>
</dbReference>
<dbReference type="SUPFAM" id="SSF53300">
    <property type="entry name" value="vWA-like"/>
    <property type="match status" value="2"/>
</dbReference>
<dbReference type="PROSITE" id="PS50041">
    <property type="entry name" value="C_TYPE_LECTIN_2"/>
    <property type="match status" value="1"/>
</dbReference>
<dbReference type="CDD" id="cd00198">
    <property type="entry name" value="vWFA"/>
    <property type="match status" value="1"/>
</dbReference>
<dbReference type="GO" id="GO:0045087">
    <property type="term" value="P:innate immune response"/>
    <property type="evidence" value="ECO:0007669"/>
    <property type="project" value="TreeGrafter"/>
</dbReference>
<name>A0A1I7TA29_9PELO</name>
<dbReference type="PANTHER" id="PTHR31024:SF13">
    <property type="entry name" value="C-TYPE LECTIN DOMAIN-CONTAINING PROTEIN 160"/>
    <property type="match status" value="1"/>
</dbReference>
<dbReference type="eggNOG" id="ENOG502RWBE">
    <property type="taxonomic scope" value="Eukaryota"/>
</dbReference>
<dbReference type="InterPro" id="IPR016186">
    <property type="entry name" value="C-type_lectin-like/link_sf"/>
</dbReference>
<protein>
    <submittedName>
        <fullName evidence="6">VWFA domain-containing protein</fullName>
    </submittedName>
</protein>
<dbReference type="Pfam" id="PF00092">
    <property type="entry name" value="VWA"/>
    <property type="match status" value="2"/>
</dbReference>
<feature type="signal peptide" evidence="2">
    <location>
        <begin position="1"/>
        <end position="20"/>
    </location>
</feature>
<dbReference type="InterPro" id="IPR016187">
    <property type="entry name" value="CTDL_fold"/>
</dbReference>
<accession>A0A1I7TA29</accession>
<dbReference type="SUPFAM" id="SSF56436">
    <property type="entry name" value="C-type lectin-like"/>
    <property type="match status" value="1"/>
</dbReference>
<feature type="domain" description="C-type lectin" evidence="3">
    <location>
        <begin position="490"/>
        <end position="614"/>
    </location>
</feature>
<evidence type="ECO:0000259" key="3">
    <source>
        <dbReference type="PROSITE" id="PS50041"/>
    </source>
</evidence>
<feature type="compositionally biased region" description="Low complexity" evidence="1">
    <location>
        <begin position="233"/>
        <end position="256"/>
    </location>
</feature>
<feature type="domain" description="VWFA" evidence="4">
    <location>
        <begin position="31"/>
        <end position="178"/>
    </location>
</feature>
<dbReference type="SMART" id="SM00034">
    <property type="entry name" value="CLECT"/>
    <property type="match status" value="1"/>
</dbReference>
<dbReference type="Gene3D" id="3.40.50.410">
    <property type="entry name" value="von Willebrand factor, type A domain"/>
    <property type="match status" value="2"/>
</dbReference>
<keyword evidence="2" id="KW-0732">Signal</keyword>
<dbReference type="STRING" id="1561998.A0A1I7TA29"/>
<dbReference type="AlphaFoldDB" id="A0A1I7TA29"/>
<feature type="chain" id="PRO_5009307273" evidence="2">
    <location>
        <begin position="21"/>
        <end position="637"/>
    </location>
</feature>
<dbReference type="PANTHER" id="PTHR31024">
    <property type="entry name" value="C-TYPE LECTIN"/>
    <property type="match status" value="1"/>
</dbReference>